<evidence type="ECO:0000313" key="5">
    <source>
        <dbReference type="EMBL" id="KAF1834931.1"/>
    </source>
</evidence>
<gene>
    <name evidence="5" type="ORF">BDW02DRAFT_317952</name>
</gene>
<evidence type="ECO:0000259" key="3">
    <source>
        <dbReference type="PROSITE" id="PS00497"/>
    </source>
</evidence>
<dbReference type="PRINTS" id="PR00092">
    <property type="entry name" value="TYROSINASE"/>
</dbReference>
<dbReference type="PANTHER" id="PTHR11474:SF116">
    <property type="entry name" value="TYROSINASE"/>
    <property type="match status" value="1"/>
</dbReference>
<evidence type="ECO:0000259" key="4">
    <source>
        <dbReference type="PROSITE" id="PS00498"/>
    </source>
</evidence>
<reference evidence="5" key="1">
    <citation type="submission" date="2020-01" db="EMBL/GenBank/DDBJ databases">
        <authorList>
            <consortium name="DOE Joint Genome Institute"/>
            <person name="Haridas S."/>
            <person name="Albert R."/>
            <person name="Binder M."/>
            <person name="Bloem J."/>
            <person name="Labutti K."/>
            <person name="Salamov A."/>
            <person name="Andreopoulos B."/>
            <person name="Baker S.E."/>
            <person name="Barry K."/>
            <person name="Bills G."/>
            <person name="Bluhm B.H."/>
            <person name="Cannon C."/>
            <person name="Castanera R."/>
            <person name="Culley D.E."/>
            <person name="Daum C."/>
            <person name="Ezra D."/>
            <person name="Gonzalez J.B."/>
            <person name="Henrissat B."/>
            <person name="Kuo A."/>
            <person name="Liang C."/>
            <person name="Lipzen A."/>
            <person name="Lutzoni F."/>
            <person name="Magnuson J."/>
            <person name="Mondo S."/>
            <person name="Nolan M."/>
            <person name="Ohm R."/>
            <person name="Pangilinan J."/>
            <person name="Park H.-J."/>
            <person name="Ramirez L."/>
            <person name="Alfaro M."/>
            <person name="Sun H."/>
            <person name="Tritt A."/>
            <person name="Yoshinaga Y."/>
            <person name="Zwiers L.-H."/>
            <person name="Turgeon B.G."/>
            <person name="Goodwin S.B."/>
            <person name="Spatafora J.W."/>
            <person name="Crous P.W."/>
            <person name="Grigoriev I.V."/>
        </authorList>
    </citation>
    <scope>NUCLEOTIDE SEQUENCE</scope>
    <source>
        <strain evidence="5">P77</strain>
    </source>
</reference>
<feature type="signal peptide" evidence="2">
    <location>
        <begin position="1"/>
        <end position="17"/>
    </location>
</feature>
<dbReference type="GO" id="GO:0016491">
    <property type="term" value="F:oxidoreductase activity"/>
    <property type="evidence" value="ECO:0007669"/>
    <property type="project" value="InterPro"/>
</dbReference>
<dbReference type="Pfam" id="PF00264">
    <property type="entry name" value="Tyrosinase"/>
    <property type="match status" value="1"/>
</dbReference>
<evidence type="ECO:0000256" key="1">
    <source>
        <dbReference type="ARBA" id="ARBA00022723"/>
    </source>
</evidence>
<sequence>MKLSVILTAGLLTIASAAPNNAHKKKYQENDRLAHKGMANLKAYVAKNGYPAPEKCTLKNASVRKEWSSLSKRQRRDYIKAVQCLGKLPAKTPASVAPGAKSRYDDLVVTHIQQAWNIHGTANFLAWHRYYTWTFEQMLRNECGYKGAHPYYNWAHWADNPKRGPFFDGSSTSMSGDGSYIPGRNYSCFPFEDPCLMKLQPGSGGGCVTSGPFKHWKTNMGPLQFMLKIPEGLPQVPPNPQADGLGYNPRCLRRDMSQQAADATTDFEVSSLIKNFNDIATFQTVYQGEFAEGRMGVHTGGHYTIGGDAGSDFFNSPADPAFFPHHGMIDRVWWTWQNQDIESRQYAIAGGTSIRDPGGRNGTLDDLIGFGEYVGAPYITIRDAMNTLDGPFCYIYA</sequence>
<dbReference type="InterPro" id="IPR008922">
    <property type="entry name" value="Di-copper_centre_dom_sf"/>
</dbReference>
<dbReference type="Proteomes" id="UP000800040">
    <property type="component" value="Unassembled WGS sequence"/>
</dbReference>
<organism evidence="5 6">
    <name type="scientific">Decorospora gaudefroyi</name>
    <dbReference type="NCBI Taxonomy" id="184978"/>
    <lineage>
        <taxon>Eukaryota</taxon>
        <taxon>Fungi</taxon>
        <taxon>Dikarya</taxon>
        <taxon>Ascomycota</taxon>
        <taxon>Pezizomycotina</taxon>
        <taxon>Dothideomycetes</taxon>
        <taxon>Pleosporomycetidae</taxon>
        <taxon>Pleosporales</taxon>
        <taxon>Pleosporineae</taxon>
        <taxon>Pleosporaceae</taxon>
        <taxon>Decorospora</taxon>
    </lineage>
</organism>
<accession>A0A6A5KGL5</accession>
<dbReference type="SUPFAM" id="SSF48056">
    <property type="entry name" value="Di-copper centre-containing domain"/>
    <property type="match status" value="1"/>
</dbReference>
<evidence type="ECO:0000256" key="2">
    <source>
        <dbReference type="SAM" id="SignalP"/>
    </source>
</evidence>
<name>A0A6A5KGL5_9PLEO</name>
<dbReference type="GO" id="GO:0046872">
    <property type="term" value="F:metal ion binding"/>
    <property type="evidence" value="ECO:0007669"/>
    <property type="project" value="UniProtKB-KW"/>
</dbReference>
<dbReference type="InterPro" id="IPR050316">
    <property type="entry name" value="Tyrosinase/Hemocyanin"/>
</dbReference>
<evidence type="ECO:0000313" key="6">
    <source>
        <dbReference type="Proteomes" id="UP000800040"/>
    </source>
</evidence>
<dbReference type="InterPro" id="IPR002227">
    <property type="entry name" value="Tyrosinase_Cu-bd"/>
</dbReference>
<dbReference type="EMBL" id="ML975295">
    <property type="protein sequence ID" value="KAF1834931.1"/>
    <property type="molecule type" value="Genomic_DNA"/>
</dbReference>
<feature type="chain" id="PRO_5025689731" evidence="2">
    <location>
        <begin position="18"/>
        <end position="397"/>
    </location>
</feature>
<proteinExistence type="predicted"/>
<dbReference type="PANTHER" id="PTHR11474">
    <property type="entry name" value="TYROSINASE FAMILY MEMBER"/>
    <property type="match status" value="1"/>
</dbReference>
<dbReference type="PROSITE" id="PS00497">
    <property type="entry name" value="TYROSINASE_1"/>
    <property type="match status" value="1"/>
</dbReference>
<dbReference type="Gene3D" id="1.10.1280.10">
    <property type="entry name" value="Di-copper center containing domain from catechol oxidase"/>
    <property type="match status" value="1"/>
</dbReference>
<dbReference type="AlphaFoldDB" id="A0A6A5KGL5"/>
<dbReference type="OrthoDB" id="6132182at2759"/>
<feature type="domain" description="Tyrosinase copper-binding" evidence="3">
    <location>
        <begin position="119"/>
        <end position="136"/>
    </location>
</feature>
<keyword evidence="6" id="KW-1185">Reference proteome</keyword>
<keyword evidence="1" id="KW-0479">Metal-binding</keyword>
<dbReference type="PROSITE" id="PS00498">
    <property type="entry name" value="TYROSINASE_2"/>
    <property type="match status" value="1"/>
</dbReference>
<keyword evidence="2" id="KW-0732">Signal</keyword>
<feature type="domain" description="Tyrosinase copper-binding" evidence="4">
    <location>
        <begin position="319"/>
        <end position="330"/>
    </location>
</feature>
<protein>
    <submittedName>
        <fullName evidence="5">Di-copper centre-containing protein</fullName>
    </submittedName>
</protein>